<evidence type="ECO:0000256" key="1">
    <source>
        <dbReference type="SAM" id="MobiDB-lite"/>
    </source>
</evidence>
<accession>A0A2K1JV39</accession>
<evidence type="ECO:0000313" key="3">
    <source>
        <dbReference type="EnsemblPlants" id="PAC:32958391.CDS.1"/>
    </source>
</evidence>
<organism evidence="2">
    <name type="scientific">Physcomitrium patens</name>
    <name type="common">Spreading-leaved earth moss</name>
    <name type="synonym">Physcomitrella patens</name>
    <dbReference type="NCBI Taxonomy" id="3218"/>
    <lineage>
        <taxon>Eukaryota</taxon>
        <taxon>Viridiplantae</taxon>
        <taxon>Streptophyta</taxon>
        <taxon>Embryophyta</taxon>
        <taxon>Bryophyta</taxon>
        <taxon>Bryophytina</taxon>
        <taxon>Bryopsida</taxon>
        <taxon>Funariidae</taxon>
        <taxon>Funariales</taxon>
        <taxon>Funariaceae</taxon>
        <taxon>Physcomitrium</taxon>
    </lineage>
</organism>
<dbReference type="InParanoid" id="A0A2K1JV39"/>
<feature type="region of interest" description="Disordered" evidence="1">
    <location>
        <begin position="1"/>
        <end position="52"/>
    </location>
</feature>
<sequence>MTTFATRCRQEREEGGPGSAPGQGREGGDPRRGKEEREGSRDPRWCKGEKEGDRDLRREKDLDESIRRFGCMLCNLGCACSLSLDLFKLIATIRKRFVLFYFIFIFRF</sequence>
<feature type="compositionally biased region" description="Basic and acidic residues" evidence="1">
    <location>
        <begin position="26"/>
        <end position="52"/>
    </location>
</feature>
<dbReference type="Gramene" id="Pp3c11_17690V3.1">
    <property type="protein sequence ID" value="PAC:32958391.CDS.1"/>
    <property type="gene ID" value="Pp3c11_17690"/>
</dbReference>
<gene>
    <name evidence="2" type="ORF">PHYPA_015163</name>
</gene>
<evidence type="ECO:0000313" key="2">
    <source>
        <dbReference type="EMBL" id="PNR45392.1"/>
    </source>
</evidence>
<protein>
    <submittedName>
        <fullName evidence="2 3">Uncharacterized protein</fullName>
    </submittedName>
</protein>
<feature type="compositionally biased region" description="Gly residues" evidence="1">
    <location>
        <begin position="16"/>
        <end position="25"/>
    </location>
</feature>
<name>A0A2K1JV39_PHYPA</name>
<dbReference type="EMBL" id="ABEU02000011">
    <property type="protein sequence ID" value="PNR45392.1"/>
    <property type="molecule type" value="Genomic_DNA"/>
</dbReference>
<reference evidence="2 4" key="1">
    <citation type="journal article" date="2008" name="Science">
        <title>The Physcomitrella genome reveals evolutionary insights into the conquest of land by plants.</title>
        <authorList>
            <person name="Rensing S."/>
            <person name="Lang D."/>
            <person name="Zimmer A."/>
            <person name="Terry A."/>
            <person name="Salamov A."/>
            <person name="Shapiro H."/>
            <person name="Nishiyama T."/>
            <person name="Perroud P.-F."/>
            <person name="Lindquist E."/>
            <person name="Kamisugi Y."/>
            <person name="Tanahashi T."/>
            <person name="Sakakibara K."/>
            <person name="Fujita T."/>
            <person name="Oishi K."/>
            <person name="Shin-I T."/>
            <person name="Kuroki Y."/>
            <person name="Toyoda A."/>
            <person name="Suzuki Y."/>
            <person name="Hashimoto A."/>
            <person name="Yamaguchi K."/>
            <person name="Sugano A."/>
            <person name="Kohara Y."/>
            <person name="Fujiyama A."/>
            <person name="Anterola A."/>
            <person name="Aoki S."/>
            <person name="Ashton N."/>
            <person name="Barbazuk W.B."/>
            <person name="Barker E."/>
            <person name="Bennetzen J."/>
            <person name="Bezanilla M."/>
            <person name="Blankenship R."/>
            <person name="Cho S.H."/>
            <person name="Dutcher S."/>
            <person name="Estelle M."/>
            <person name="Fawcett J.A."/>
            <person name="Gundlach H."/>
            <person name="Hanada K."/>
            <person name="Heyl A."/>
            <person name="Hicks K.A."/>
            <person name="Hugh J."/>
            <person name="Lohr M."/>
            <person name="Mayer K."/>
            <person name="Melkozernov A."/>
            <person name="Murata T."/>
            <person name="Nelson D."/>
            <person name="Pils B."/>
            <person name="Prigge M."/>
            <person name="Reiss B."/>
            <person name="Renner T."/>
            <person name="Rombauts S."/>
            <person name="Rushton P."/>
            <person name="Sanderfoot A."/>
            <person name="Schween G."/>
            <person name="Shiu S.-H."/>
            <person name="Stueber K."/>
            <person name="Theodoulou F.L."/>
            <person name="Tu H."/>
            <person name="Van de Peer Y."/>
            <person name="Verrier P.J."/>
            <person name="Waters E."/>
            <person name="Wood A."/>
            <person name="Yang L."/>
            <person name="Cove D."/>
            <person name="Cuming A."/>
            <person name="Hasebe M."/>
            <person name="Lucas S."/>
            <person name="Mishler D.B."/>
            <person name="Reski R."/>
            <person name="Grigoriev I."/>
            <person name="Quatrano R.S."/>
            <person name="Boore J.L."/>
        </authorList>
    </citation>
    <scope>NUCLEOTIDE SEQUENCE [LARGE SCALE GENOMIC DNA]</scope>
    <source>
        <strain evidence="3 4">cv. Gransden 2004</strain>
    </source>
</reference>
<evidence type="ECO:0000313" key="4">
    <source>
        <dbReference type="Proteomes" id="UP000006727"/>
    </source>
</evidence>
<dbReference type="Proteomes" id="UP000006727">
    <property type="component" value="Chromosome 11"/>
</dbReference>
<keyword evidence="4" id="KW-1185">Reference proteome</keyword>
<proteinExistence type="predicted"/>
<dbReference type="AlphaFoldDB" id="A0A2K1JV39"/>
<reference evidence="2 4" key="2">
    <citation type="journal article" date="2018" name="Plant J.">
        <title>The Physcomitrella patens chromosome-scale assembly reveals moss genome structure and evolution.</title>
        <authorList>
            <person name="Lang D."/>
            <person name="Ullrich K.K."/>
            <person name="Murat F."/>
            <person name="Fuchs J."/>
            <person name="Jenkins J."/>
            <person name="Haas F.B."/>
            <person name="Piednoel M."/>
            <person name="Gundlach H."/>
            <person name="Van Bel M."/>
            <person name="Meyberg R."/>
            <person name="Vives C."/>
            <person name="Morata J."/>
            <person name="Symeonidi A."/>
            <person name="Hiss M."/>
            <person name="Muchero W."/>
            <person name="Kamisugi Y."/>
            <person name="Saleh O."/>
            <person name="Blanc G."/>
            <person name="Decker E.L."/>
            <person name="van Gessel N."/>
            <person name="Grimwood J."/>
            <person name="Hayes R.D."/>
            <person name="Graham S.W."/>
            <person name="Gunter L.E."/>
            <person name="McDaniel S.F."/>
            <person name="Hoernstein S.N.W."/>
            <person name="Larsson A."/>
            <person name="Li F.W."/>
            <person name="Perroud P.F."/>
            <person name="Phillips J."/>
            <person name="Ranjan P."/>
            <person name="Rokshar D.S."/>
            <person name="Rothfels C.J."/>
            <person name="Schneider L."/>
            <person name="Shu S."/>
            <person name="Stevenson D.W."/>
            <person name="Thummler F."/>
            <person name="Tillich M."/>
            <person name="Villarreal Aguilar J.C."/>
            <person name="Widiez T."/>
            <person name="Wong G.K."/>
            <person name="Wymore A."/>
            <person name="Zhang Y."/>
            <person name="Zimmer A.D."/>
            <person name="Quatrano R.S."/>
            <person name="Mayer K.F.X."/>
            <person name="Goodstein D."/>
            <person name="Casacuberta J.M."/>
            <person name="Vandepoele K."/>
            <person name="Reski R."/>
            <person name="Cuming A.C."/>
            <person name="Tuskan G.A."/>
            <person name="Maumus F."/>
            <person name="Salse J."/>
            <person name="Schmutz J."/>
            <person name="Rensing S.A."/>
        </authorList>
    </citation>
    <scope>NUCLEOTIDE SEQUENCE [LARGE SCALE GENOMIC DNA]</scope>
    <source>
        <strain evidence="3 4">cv. Gransden 2004</strain>
    </source>
</reference>
<reference evidence="3" key="3">
    <citation type="submission" date="2020-12" db="UniProtKB">
        <authorList>
            <consortium name="EnsemblPlants"/>
        </authorList>
    </citation>
    <scope>IDENTIFICATION</scope>
</reference>
<dbReference type="EnsemblPlants" id="Pp3c11_17690V3.1">
    <property type="protein sequence ID" value="PAC:32958391.CDS.1"/>
    <property type="gene ID" value="Pp3c11_17690"/>
</dbReference>